<dbReference type="RefSeq" id="XP_022345041.1">
    <property type="nucleotide sequence ID" value="XM_022489333.1"/>
</dbReference>
<keyword evidence="4" id="KW-1185">Reference proteome</keyword>
<dbReference type="GeneID" id="111137720"/>
<sequence length="326" mass="38328">MKLLNNKVTLYLQRRGKSLLKPVGIFLLICIVYWHLHCMIFKLENVICISITGRLANAMFQEAFVYSFAKNKGKSMVVFNSENPLSNIFTLEGFNWKHDNTYSCGCLPKYEDKWDCAYDATYENLQLSPEDSVQVFGYFQSWKYLRGHEKDIKKLFTFQSHIKDRAEEQIQRIVNSFKQKGVTKETVLVGVHIRRGDYVKNKVFVEFGYNVATDTYIHHAVKYFQDKFKDVLFIVCGNDLPWAREVMQRYERTYFVEGNTPSQDMALLSRTQHTLMTVGTFGWWIGWLTNGTTVYYKNTYREGTKFMMEFHGSTKDHFPPHWIGLD</sequence>
<dbReference type="GO" id="GO:0005975">
    <property type="term" value="P:carbohydrate metabolic process"/>
    <property type="evidence" value="ECO:0007669"/>
    <property type="project" value="InterPro"/>
</dbReference>
<dbReference type="PANTHER" id="PTHR11927">
    <property type="entry name" value="GALACTOSIDE 2-L-FUCOSYLTRANSFERASE"/>
    <property type="match status" value="1"/>
</dbReference>
<dbReference type="Pfam" id="PF01531">
    <property type="entry name" value="Glyco_transf_11"/>
    <property type="match status" value="1"/>
</dbReference>
<accession>A0A8B8EYG8</accession>
<keyword evidence="3" id="KW-1133">Transmembrane helix</keyword>
<dbReference type="Gene3D" id="3.40.50.11350">
    <property type="match status" value="1"/>
</dbReference>
<dbReference type="GO" id="GO:0008107">
    <property type="term" value="F:galactoside 2-alpha-L-fucosyltransferase activity"/>
    <property type="evidence" value="ECO:0007669"/>
    <property type="project" value="InterPro"/>
</dbReference>
<dbReference type="PANTHER" id="PTHR11927:SF9">
    <property type="entry name" value="L-FUCOSYLTRANSFERASE"/>
    <property type="match status" value="1"/>
</dbReference>
<protein>
    <recommendedName>
        <fullName evidence="3">L-Fucosyltransferase</fullName>
        <ecNumber evidence="3">2.4.1.-</ecNumber>
    </recommendedName>
</protein>
<dbReference type="Proteomes" id="UP000694844">
    <property type="component" value="Chromosome 5"/>
</dbReference>
<dbReference type="OrthoDB" id="3226at2759"/>
<dbReference type="GO" id="GO:0032580">
    <property type="term" value="C:Golgi cisterna membrane"/>
    <property type="evidence" value="ECO:0007669"/>
    <property type="project" value="UniProtKB-SubCell"/>
</dbReference>
<reference evidence="5" key="1">
    <citation type="submission" date="2025-08" db="UniProtKB">
        <authorList>
            <consortium name="RefSeq"/>
        </authorList>
    </citation>
    <scope>IDENTIFICATION</scope>
    <source>
        <tissue evidence="5">Whole sample</tissue>
    </source>
</reference>
<evidence type="ECO:0000256" key="2">
    <source>
        <dbReference type="ARBA" id="ARBA00022679"/>
    </source>
</evidence>
<keyword evidence="1 3" id="KW-0328">Glycosyltransferase</keyword>
<dbReference type="EC" id="2.4.1.-" evidence="3"/>
<evidence type="ECO:0000256" key="3">
    <source>
        <dbReference type="RuleBase" id="RU363129"/>
    </source>
</evidence>
<comment type="pathway">
    <text evidence="3">Protein modification; protein glycosylation.</text>
</comment>
<proteinExistence type="inferred from homology"/>
<keyword evidence="2 3" id="KW-0808">Transferase</keyword>
<keyword evidence="3" id="KW-0325">Glycoprotein</keyword>
<keyword evidence="3" id="KW-0812">Transmembrane</keyword>
<evidence type="ECO:0000256" key="1">
    <source>
        <dbReference type="ARBA" id="ARBA00022676"/>
    </source>
</evidence>
<keyword evidence="3" id="KW-0735">Signal-anchor</keyword>
<gene>
    <name evidence="5" type="primary">LOC111137720</name>
</gene>
<dbReference type="InterPro" id="IPR002516">
    <property type="entry name" value="Glyco_trans_11"/>
</dbReference>
<evidence type="ECO:0000313" key="4">
    <source>
        <dbReference type="Proteomes" id="UP000694844"/>
    </source>
</evidence>
<name>A0A8B8EYG8_CRAVI</name>
<evidence type="ECO:0000313" key="5">
    <source>
        <dbReference type="RefSeq" id="XP_022345041.1"/>
    </source>
</evidence>
<organism evidence="4 5">
    <name type="scientific">Crassostrea virginica</name>
    <name type="common">Eastern oyster</name>
    <dbReference type="NCBI Taxonomy" id="6565"/>
    <lineage>
        <taxon>Eukaryota</taxon>
        <taxon>Metazoa</taxon>
        <taxon>Spiralia</taxon>
        <taxon>Lophotrochozoa</taxon>
        <taxon>Mollusca</taxon>
        <taxon>Bivalvia</taxon>
        <taxon>Autobranchia</taxon>
        <taxon>Pteriomorphia</taxon>
        <taxon>Ostreida</taxon>
        <taxon>Ostreoidea</taxon>
        <taxon>Ostreidae</taxon>
        <taxon>Crassostrea</taxon>
    </lineage>
</organism>
<comment type="subcellular location">
    <subcellularLocation>
        <location evidence="3">Golgi apparatus</location>
        <location evidence="3">Golgi stack membrane</location>
        <topology evidence="3">Single-pass type II membrane protein</topology>
    </subcellularLocation>
</comment>
<dbReference type="UniPathway" id="UPA00378"/>
<feature type="transmembrane region" description="Helical" evidence="3">
    <location>
        <begin position="20"/>
        <end position="36"/>
    </location>
</feature>
<keyword evidence="3" id="KW-0472">Membrane</keyword>
<comment type="similarity">
    <text evidence="3">Belongs to the glycosyltransferase 11 family.</text>
</comment>
<dbReference type="CDD" id="cd11301">
    <property type="entry name" value="Fut1_Fut2_like"/>
    <property type="match status" value="1"/>
</dbReference>
<dbReference type="KEGG" id="cvn:111137720"/>
<keyword evidence="3" id="KW-0333">Golgi apparatus</keyword>
<dbReference type="AlphaFoldDB" id="A0A8B8EYG8"/>